<evidence type="ECO:0000313" key="1">
    <source>
        <dbReference type="EMBL" id="MEI4768632.1"/>
    </source>
</evidence>
<evidence type="ECO:0000313" key="2">
    <source>
        <dbReference type="Proteomes" id="UP001364890"/>
    </source>
</evidence>
<proteinExistence type="predicted"/>
<organism evidence="1 2">
    <name type="scientific">Psychrobacillus mangrovi</name>
    <dbReference type="NCBI Taxonomy" id="3117745"/>
    <lineage>
        <taxon>Bacteria</taxon>
        <taxon>Bacillati</taxon>
        <taxon>Bacillota</taxon>
        <taxon>Bacilli</taxon>
        <taxon>Bacillales</taxon>
        <taxon>Bacillaceae</taxon>
        <taxon>Psychrobacillus</taxon>
    </lineage>
</organism>
<sequence length="103" mass="11875">MDNGMNKINREVENQQTKVIGLIDIVLEELSLEIEARKTISGNEIPSVLQLESISNELIKMKNVLSPKNYYPTYTRQIVDSWEINSKFGDKLLSVEQEYTKLN</sequence>
<dbReference type="EMBL" id="JBAWSY010000001">
    <property type="protein sequence ID" value="MEI4768632.1"/>
    <property type="molecule type" value="Genomic_DNA"/>
</dbReference>
<gene>
    <name evidence="1" type="ORF">WAX74_03030</name>
</gene>
<dbReference type="Proteomes" id="UP001364890">
    <property type="component" value="Unassembled WGS sequence"/>
</dbReference>
<name>A0ABU8F0W8_9BACI</name>
<accession>A0ABU8F0W8</accession>
<reference evidence="1 2" key="1">
    <citation type="submission" date="2024-01" db="EMBL/GenBank/DDBJ databases">
        <title>Seven novel Bacillus-like species.</title>
        <authorList>
            <person name="Liu G."/>
        </authorList>
    </citation>
    <scope>NUCLEOTIDE SEQUENCE [LARGE SCALE GENOMIC DNA]</scope>
    <source>
        <strain evidence="1 2">FJAT-51614</strain>
    </source>
</reference>
<comment type="caution">
    <text evidence="1">The sequence shown here is derived from an EMBL/GenBank/DDBJ whole genome shotgun (WGS) entry which is preliminary data.</text>
</comment>
<dbReference type="RefSeq" id="WP_336496163.1">
    <property type="nucleotide sequence ID" value="NZ_JBAWSY010000001.1"/>
</dbReference>
<keyword evidence="2" id="KW-1185">Reference proteome</keyword>
<protein>
    <submittedName>
        <fullName evidence="1">Uncharacterized protein</fullName>
    </submittedName>
</protein>